<evidence type="ECO:0000313" key="1">
    <source>
        <dbReference type="EMBL" id="CUM83928.1"/>
    </source>
</evidence>
<organism evidence="1 2">
    <name type="scientific">Anaerostipes hadrus</name>
    <dbReference type="NCBI Taxonomy" id="649756"/>
    <lineage>
        <taxon>Bacteria</taxon>
        <taxon>Bacillati</taxon>
        <taxon>Bacillota</taxon>
        <taxon>Clostridia</taxon>
        <taxon>Lachnospirales</taxon>
        <taxon>Lachnospiraceae</taxon>
        <taxon>Anaerostipes</taxon>
    </lineage>
</organism>
<dbReference type="RefSeq" id="WP_070099286.1">
    <property type="nucleotide sequence ID" value="NZ_CYXY01000004.1"/>
</dbReference>
<dbReference type="EMBL" id="CYXY01000004">
    <property type="protein sequence ID" value="CUM83928.1"/>
    <property type="molecule type" value="Genomic_DNA"/>
</dbReference>
<evidence type="ECO:0008006" key="3">
    <source>
        <dbReference type="Google" id="ProtNLM"/>
    </source>
</evidence>
<sequence length="80" mass="9058">MVDMKALTDKINDSGMSFKAVAEKSGMLRETLYNRLKGLGEFKASEISSLQATLHLTTKERDEIFFKKNSELNSTKNQNK</sequence>
<name>A0A173S3K3_ANAHA</name>
<evidence type="ECO:0000313" key="2">
    <source>
        <dbReference type="Proteomes" id="UP000095553"/>
    </source>
</evidence>
<gene>
    <name evidence="1" type="ORF">ERS852571_00890</name>
</gene>
<dbReference type="Proteomes" id="UP000095553">
    <property type="component" value="Unassembled WGS sequence"/>
</dbReference>
<accession>A0A173S3K3</accession>
<protein>
    <recommendedName>
        <fullName evidence="3">HTH cro/C1-type domain-containing protein</fullName>
    </recommendedName>
</protein>
<dbReference type="AlphaFoldDB" id="A0A173S3K3"/>
<proteinExistence type="predicted"/>
<reference evidence="1 2" key="1">
    <citation type="submission" date="2015-09" db="EMBL/GenBank/DDBJ databases">
        <authorList>
            <consortium name="Pathogen Informatics"/>
        </authorList>
    </citation>
    <scope>NUCLEOTIDE SEQUENCE [LARGE SCALE GENOMIC DNA]</scope>
    <source>
        <strain evidence="1 2">2789STDY5834959</strain>
    </source>
</reference>